<reference evidence="2" key="2">
    <citation type="submission" date="2021-09" db="EMBL/GenBank/DDBJ databases">
        <authorList>
            <person name="Jia N."/>
            <person name="Wang J."/>
            <person name="Shi W."/>
            <person name="Du L."/>
            <person name="Sun Y."/>
            <person name="Zhan W."/>
            <person name="Jiang J."/>
            <person name="Wang Q."/>
            <person name="Zhang B."/>
            <person name="Ji P."/>
            <person name="Sakyi L.B."/>
            <person name="Cui X."/>
            <person name="Yuan T."/>
            <person name="Jiang B."/>
            <person name="Yang W."/>
            <person name="Lam T.T.-Y."/>
            <person name="Chang Q."/>
            <person name="Ding S."/>
            <person name="Wang X."/>
            <person name="Zhu J."/>
            <person name="Ruan X."/>
            <person name="Zhao L."/>
            <person name="Wei J."/>
            <person name="Que T."/>
            <person name="Du C."/>
            <person name="Cheng J."/>
            <person name="Dai P."/>
            <person name="Han X."/>
            <person name="Huang E."/>
            <person name="Gao Y."/>
            <person name="Liu J."/>
            <person name="Shao H."/>
            <person name="Ye R."/>
            <person name="Li L."/>
            <person name="Wei W."/>
            <person name="Wang X."/>
            <person name="Wang C."/>
            <person name="Huo Q."/>
            <person name="Li W."/>
            <person name="Guo W."/>
            <person name="Chen H."/>
            <person name="Chen S."/>
            <person name="Zhou L."/>
            <person name="Zhou L."/>
            <person name="Ni X."/>
            <person name="Tian J."/>
            <person name="Zhou Y."/>
            <person name="Sheng Y."/>
            <person name="Liu T."/>
            <person name="Pan Y."/>
            <person name="Xia L."/>
            <person name="Li J."/>
            <person name="Zhao F."/>
            <person name="Cao W."/>
        </authorList>
    </citation>
    <scope>NUCLEOTIDE SEQUENCE</scope>
    <source>
        <strain evidence="2">Rsan-2018</strain>
        <tissue evidence="2">Larvae</tissue>
    </source>
</reference>
<evidence type="ECO:0000256" key="1">
    <source>
        <dbReference type="SAM" id="MobiDB-lite"/>
    </source>
</evidence>
<evidence type="ECO:0000313" key="3">
    <source>
        <dbReference type="Proteomes" id="UP000821837"/>
    </source>
</evidence>
<reference evidence="2" key="1">
    <citation type="journal article" date="2020" name="Cell">
        <title>Large-Scale Comparative Analyses of Tick Genomes Elucidate Their Genetic Diversity and Vector Capacities.</title>
        <authorList>
            <consortium name="Tick Genome and Microbiome Consortium (TIGMIC)"/>
            <person name="Jia N."/>
            <person name="Wang J."/>
            <person name="Shi W."/>
            <person name="Du L."/>
            <person name="Sun Y."/>
            <person name="Zhan W."/>
            <person name="Jiang J.F."/>
            <person name="Wang Q."/>
            <person name="Zhang B."/>
            <person name="Ji P."/>
            <person name="Bell-Sakyi L."/>
            <person name="Cui X.M."/>
            <person name="Yuan T.T."/>
            <person name="Jiang B.G."/>
            <person name="Yang W.F."/>
            <person name="Lam T.T."/>
            <person name="Chang Q.C."/>
            <person name="Ding S.J."/>
            <person name="Wang X.J."/>
            <person name="Zhu J.G."/>
            <person name="Ruan X.D."/>
            <person name="Zhao L."/>
            <person name="Wei J.T."/>
            <person name="Ye R.Z."/>
            <person name="Que T.C."/>
            <person name="Du C.H."/>
            <person name="Zhou Y.H."/>
            <person name="Cheng J.X."/>
            <person name="Dai P.F."/>
            <person name="Guo W.B."/>
            <person name="Han X.H."/>
            <person name="Huang E.J."/>
            <person name="Li L.F."/>
            <person name="Wei W."/>
            <person name="Gao Y.C."/>
            <person name="Liu J.Z."/>
            <person name="Shao H.Z."/>
            <person name="Wang X."/>
            <person name="Wang C.C."/>
            <person name="Yang T.C."/>
            <person name="Huo Q.B."/>
            <person name="Li W."/>
            <person name="Chen H.Y."/>
            <person name="Chen S.E."/>
            <person name="Zhou L.G."/>
            <person name="Ni X.B."/>
            <person name="Tian J.H."/>
            <person name="Sheng Y."/>
            <person name="Liu T."/>
            <person name="Pan Y.S."/>
            <person name="Xia L.Y."/>
            <person name="Li J."/>
            <person name="Zhao F."/>
            <person name="Cao W.C."/>
        </authorList>
    </citation>
    <scope>NUCLEOTIDE SEQUENCE</scope>
    <source>
        <strain evidence="2">Rsan-2018</strain>
    </source>
</reference>
<proteinExistence type="predicted"/>
<dbReference type="PANTHER" id="PTHR45749:SF14">
    <property type="entry name" value="TTF-TYPE DOMAIN-CONTAINING PROTEIN"/>
    <property type="match status" value="1"/>
</dbReference>
<feature type="region of interest" description="Disordered" evidence="1">
    <location>
        <begin position="394"/>
        <end position="467"/>
    </location>
</feature>
<evidence type="ECO:0008006" key="4">
    <source>
        <dbReference type="Google" id="ProtNLM"/>
    </source>
</evidence>
<sequence>MKRTYESTYAPSPNPATVDAADDLVHAAAPSRSCSPDAYCPRGEDAPRPTKFVPAKSNVFPRGKCNRSCQHACFEKFPWLHYDAERDMVLCHACRVSFKERRATGPGLELSFLQNGFSNWKNALEKFRCHEKSTYHVDAVQYQLSKAKGARVVELLTSSCAKQLRESREALRLIVSSIRYLCRTGQALLGHTQQFGNLADLLQERCEDVPALKTWLSRRDKWLSSDIQNEIIKIMAHTLQREILEYIKVTPSFGIIADWPRTWRGTNTNVPGRFSGVQKRIFDIQPKSIYVHCASHSLDLALQEVGRSSVIVADALCAVKDVSNAILTSAKRKATYSGIVLPPCVDDARAIPAKAGSLLPLCPTSPPCRERLPKPARNALCSCVRALSHREQTIGSMETGGTHEADAGEETSGQTHSCPRSHPTATQEASGSPAEGEGTWKSEGENATPAAERKQQRWSSEKQSPQQMLMSELIEKPRQLRLSLERSKGKELEMLERQLKLDQAAAEREERLISVLEKMTGN</sequence>
<gene>
    <name evidence="2" type="ORF">HPB52_024038</name>
</gene>
<name>A0A9D4Q0P9_RHISA</name>
<dbReference type="EMBL" id="JABSTV010001250">
    <property type="protein sequence ID" value="KAH7957873.1"/>
    <property type="molecule type" value="Genomic_DNA"/>
</dbReference>
<dbReference type="AlphaFoldDB" id="A0A9D4Q0P9"/>
<protein>
    <recommendedName>
        <fullName evidence="4">Zinc finger MYM-type protein 1-like</fullName>
    </recommendedName>
</protein>
<accession>A0A9D4Q0P9</accession>
<dbReference type="Proteomes" id="UP000821837">
    <property type="component" value="Unassembled WGS sequence"/>
</dbReference>
<feature type="compositionally biased region" description="Polar residues" evidence="1">
    <location>
        <begin position="411"/>
        <end position="430"/>
    </location>
</feature>
<dbReference type="VEuPathDB" id="VectorBase:RSAN_030406"/>
<dbReference type="VEuPathDB" id="VectorBase:RSAN_056691"/>
<dbReference type="PANTHER" id="PTHR45749">
    <property type="match status" value="1"/>
</dbReference>
<comment type="caution">
    <text evidence="2">The sequence shown here is derived from an EMBL/GenBank/DDBJ whole genome shotgun (WGS) entry which is preliminary data.</text>
</comment>
<organism evidence="2 3">
    <name type="scientific">Rhipicephalus sanguineus</name>
    <name type="common">Brown dog tick</name>
    <name type="synonym">Ixodes sanguineus</name>
    <dbReference type="NCBI Taxonomy" id="34632"/>
    <lineage>
        <taxon>Eukaryota</taxon>
        <taxon>Metazoa</taxon>
        <taxon>Ecdysozoa</taxon>
        <taxon>Arthropoda</taxon>
        <taxon>Chelicerata</taxon>
        <taxon>Arachnida</taxon>
        <taxon>Acari</taxon>
        <taxon>Parasitiformes</taxon>
        <taxon>Ixodida</taxon>
        <taxon>Ixodoidea</taxon>
        <taxon>Ixodidae</taxon>
        <taxon>Rhipicephalinae</taxon>
        <taxon>Rhipicephalus</taxon>
        <taxon>Rhipicephalus</taxon>
    </lineage>
</organism>
<keyword evidence="3" id="KW-1185">Reference proteome</keyword>
<evidence type="ECO:0000313" key="2">
    <source>
        <dbReference type="EMBL" id="KAH7957873.1"/>
    </source>
</evidence>
<feature type="compositionally biased region" description="Polar residues" evidence="1">
    <location>
        <begin position="457"/>
        <end position="467"/>
    </location>
</feature>